<dbReference type="PROSITE" id="PS50011">
    <property type="entry name" value="PROTEIN_KINASE_DOM"/>
    <property type="match status" value="1"/>
</dbReference>
<reference evidence="3 4" key="1">
    <citation type="journal article" date="2016" name="Mol. Biol. Evol.">
        <title>Comparative Genomics of Early-Diverging Mushroom-Forming Fungi Provides Insights into the Origins of Lignocellulose Decay Capabilities.</title>
        <authorList>
            <person name="Nagy L.G."/>
            <person name="Riley R."/>
            <person name="Tritt A."/>
            <person name="Adam C."/>
            <person name="Daum C."/>
            <person name="Floudas D."/>
            <person name="Sun H."/>
            <person name="Yadav J.S."/>
            <person name="Pangilinan J."/>
            <person name="Larsson K.H."/>
            <person name="Matsuura K."/>
            <person name="Barry K."/>
            <person name="Labutti K."/>
            <person name="Kuo R."/>
            <person name="Ohm R.A."/>
            <person name="Bhattacharya S.S."/>
            <person name="Shirouzu T."/>
            <person name="Yoshinaga Y."/>
            <person name="Martin F.M."/>
            <person name="Grigoriev I.V."/>
            <person name="Hibbett D.S."/>
        </authorList>
    </citation>
    <scope>NUCLEOTIDE SEQUENCE [LARGE SCALE GENOMIC DNA]</scope>
    <source>
        <strain evidence="3 4">TUFC12733</strain>
    </source>
</reference>
<dbReference type="SUPFAM" id="SSF56112">
    <property type="entry name" value="Protein kinase-like (PK-like)"/>
    <property type="match status" value="1"/>
</dbReference>
<protein>
    <recommendedName>
        <fullName evidence="5">Kinase-like protein</fullName>
    </recommendedName>
</protein>
<dbReference type="Proteomes" id="UP000076738">
    <property type="component" value="Unassembled WGS sequence"/>
</dbReference>
<name>A0A167ICI1_CALVF</name>
<dbReference type="Gene3D" id="4.10.240.10">
    <property type="entry name" value="Zn(2)-C6 fungal-type DNA-binding domain"/>
    <property type="match status" value="1"/>
</dbReference>
<dbReference type="GO" id="GO:0000981">
    <property type="term" value="F:DNA-binding transcription factor activity, RNA polymerase II-specific"/>
    <property type="evidence" value="ECO:0007669"/>
    <property type="project" value="InterPro"/>
</dbReference>
<dbReference type="AlphaFoldDB" id="A0A167ICI1"/>
<dbReference type="PROSITE" id="PS50048">
    <property type="entry name" value="ZN2_CY6_FUNGAL_2"/>
    <property type="match status" value="1"/>
</dbReference>
<accession>A0A167ICI1</accession>
<dbReference type="OrthoDB" id="26722at2759"/>
<dbReference type="InterPro" id="IPR051681">
    <property type="entry name" value="Ser/Thr_Kinases-Pseudokinases"/>
</dbReference>
<dbReference type="SUPFAM" id="SSF57701">
    <property type="entry name" value="Zn2/Cys6 DNA-binding domain"/>
    <property type="match status" value="1"/>
</dbReference>
<proteinExistence type="predicted"/>
<dbReference type="GO" id="GO:0005524">
    <property type="term" value="F:ATP binding"/>
    <property type="evidence" value="ECO:0007669"/>
    <property type="project" value="InterPro"/>
</dbReference>
<dbReference type="Pfam" id="PF00069">
    <property type="entry name" value="Pkinase"/>
    <property type="match status" value="1"/>
</dbReference>
<dbReference type="Gene3D" id="1.10.510.10">
    <property type="entry name" value="Transferase(Phosphotransferase) domain 1"/>
    <property type="match status" value="1"/>
</dbReference>
<keyword evidence="4" id="KW-1185">Reference proteome</keyword>
<dbReference type="InterPro" id="IPR036864">
    <property type="entry name" value="Zn2-C6_fun-type_DNA-bd_sf"/>
</dbReference>
<dbReference type="GO" id="GO:0004674">
    <property type="term" value="F:protein serine/threonine kinase activity"/>
    <property type="evidence" value="ECO:0007669"/>
    <property type="project" value="TreeGrafter"/>
</dbReference>
<dbReference type="CDD" id="cd00067">
    <property type="entry name" value="GAL4"/>
    <property type="match status" value="1"/>
</dbReference>
<evidence type="ECO:0000313" key="3">
    <source>
        <dbReference type="EMBL" id="KZO92510.1"/>
    </source>
</evidence>
<dbReference type="InterPro" id="IPR000719">
    <property type="entry name" value="Prot_kinase_dom"/>
</dbReference>
<dbReference type="EMBL" id="KV417310">
    <property type="protein sequence ID" value="KZO92510.1"/>
    <property type="molecule type" value="Genomic_DNA"/>
</dbReference>
<dbReference type="PANTHER" id="PTHR44329">
    <property type="entry name" value="SERINE/THREONINE-PROTEIN KINASE TNNI3K-RELATED"/>
    <property type="match status" value="1"/>
</dbReference>
<organism evidence="3 4">
    <name type="scientific">Calocera viscosa (strain TUFC12733)</name>
    <dbReference type="NCBI Taxonomy" id="1330018"/>
    <lineage>
        <taxon>Eukaryota</taxon>
        <taxon>Fungi</taxon>
        <taxon>Dikarya</taxon>
        <taxon>Basidiomycota</taxon>
        <taxon>Agaricomycotina</taxon>
        <taxon>Dacrymycetes</taxon>
        <taxon>Dacrymycetales</taxon>
        <taxon>Dacrymycetaceae</taxon>
        <taxon>Calocera</taxon>
    </lineage>
</organism>
<evidence type="ECO:0000259" key="1">
    <source>
        <dbReference type="PROSITE" id="PS50011"/>
    </source>
</evidence>
<dbReference type="InterPro" id="IPR011009">
    <property type="entry name" value="Kinase-like_dom_sf"/>
</dbReference>
<gene>
    <name evidence="3" type="ORF">CALVIDRAFT_307604</name>
</gene>
<feature type="domain" description="Zn(2)-C6 fungal-type" evidence="2">
    <location>
        <begin position="8"/>
        <end position="38"/>
    </location>
</feature>
<evidence type="ECO:0000259" key="2">
    <source>
        <dbReference type="PROSITE" id="PS50048"/>
    </source>
</evidence>
<evidence type="ECO:0000313" key="4">
    <source>
        <dbReference type="Proteomes" id="UP000076738"/>
    </source>
</evidence>
<dbReference type="GO" id="GO:0008270">
    <property type="term" value="F:zinc ion binding"/>
    <property type="evidence" value="ECO:0007669"/>
    <property type="project" value="InterPro"/>
</dbReference>
<dbReference type="InterPro" id="IPR001138">
    <property type="entry name" value="Zn2Cys6_DnaBD"/>
</dbReference>
<sequence>MEVSSSSRCLSCSVRKWRCDGARPVCAACDQQQVPCCYDWSLDKGIFELFPTRMNLNGMLALERGAQQVANGGFARVYRTHRKTGDIVAVKVFFDHKRPPARALELSVREAFTWHCLDHRNIVPLLGIADYAKICPGGFPQLCLVSPWISDGNIMDYLKANPGVYPLPLLMDIVSAVSYLHSFRHGPIIHGDLKGIIAHMAVDQLHA</sequence>
<dbReference type="Pfam" id="PF00172">
    <property type="entry name" value="Zn_clus"/>
    <property type="match status" value="1"/>
</dbReference>
<feature type="domain" description="Protein kinase" evidence="1">
    <location>
        <begin position="63"/>
        <end position="207"/>
    </location>
</feature>
<evidence type="ECO:0008006" key="5">
    <source>
        <dbReference type="Google" id="ProtNLM"/>
    </source>
</evidence>
<dbReference type="SMART" id="SM00066">
    <property type="entry name" value="GAL4"/>
    <property type="match status" value="1"/>
</dbReference>